<organism evidence="2 3">
    <name type="scientific">Sagittula stellata (strain ATCC 700073 / DSM 11524 / E-37)</name>
    <dbReference type="NCBI Taxonomy" id="388399"/>
    <lineage>
        <taxon>Bacteria</taxon>
        <taxon>Pseudomonadati</taxon>
        <taxon>Pseudomonadota</taxon>
        <taxon>Alphaproteobacteria</taxon>
        <taxon>Rhodobacterales</taxon>
        <taxon>Roseobacteraceae</taxon>
        <taxon>Sagittula</taxon>
    </lineage>
</organism>
<feature type="transmembrane region" description="Helical" evidence="1">
    <location>
        <begin position="30"/>
        <end position="50"/>
    </location>
</feature>
<dbReference type="AlphaFoldDB" id="A3K1T7"/>
<keyword evidence="1" id="KW-0812">Transmembrane</keyword>
<protein>
    <submittedName>
        <fullName evidence="2">Uncharacterized protein</fullName>
    </submittedName>
</protein>
<keyword evidence="3" id="KW-1185">Reference proteome</keyword>
<evidence type="ECO:0000313" key="2">
    <source>
        <dbReference type="EMBL" id="EBA08883.1"/>
    </source>
</evidence>
<name>A3K1T7_SAGS3</name>
<gene>
    <name evidence="2" type="ORF">SSE37_04535</name>
</gene>
<dbReference type="EMBL" id="AAYA01000004">
    <property type="protein sequence ID" value="EBA08883.1"/>
    <property type="molecule type" value="Genomic_DNA"/>
</dbReference>
<sequence>MIDPRTDSMQHIQHGYRSMSLLVSINFDRLLYIFTIITALFFGAYLGTFMY</sequence>
<keyword evidence="1" id="KW-0472">Membrane</keyword>
<keyword evidence="1" id="KW-1133">Transmembrane helix</keyword>
<evidence type="ECO:0000313" key="3">
    <source>
        <dbReference type="Proteomes" id="UP000005713"/>
    </source>
</evidence>
<proteinExistence type="predicted"/>
<comment type="caution">
    <text evidence="2">The sequence shown here is derived from an EMBL/GenBank/DDBJ whole genome shotgun (WGS) entry which is preliminary data.</text>
</comment>
<reference evidence="2 3" key="1">
    <citation type="submission" date="2006-06" db="EMBL/GenBank/DDBJ databases">
        <authorList>
            <person name="Moran M.A."/>
            <person name="Ferriera S."/>
            <person name="Johnson J."/>
            <person name="Kravitz S."/>
            <person name="Beeson K."/>
            <person name="Sutton G."/>
            <person name="Rogers Y.-H."/>
            <person name="Friedman R."/>
            <person name="Frazier M."/>
            <person name="Venter J.C."/>
        </authorList>
    </citation>
    <scope>NUCLEOTIDE SEQUENCE [LARGE SCALE GENOMIC DNA]</scope>
    <source>
        <strain evidence="2 3">E-37</strain>
    </source>
</reference>
<evidence type="ECO:0000256" key="1">
    <source>
        <dbReference type="SAM" id="Phobius"/>
    </source>
</evidence>
<dbReference type="Proteomes" id="UP000005713">
    <property type="component" value="Unassembled WGS sequence"/>
</dbReference>
<accession>A3K1T7</accession>